<dbReference type="EMBL" id="MHVH01000006">
    <property type="protein sequence ID" value="OHA90031.1"/>
    <property type="molecule type" value="Genomic_DNA"/>
</dbReference>
<gene>
    <name evidence="2" type="ORF">A2838_00120</name>
</gene>
<dbReference type="Gene3D" id="1.20.272.10">
    <property type="match status" value="1"/>
</dbReference>
<evidence type="ECO:0000259" key="1">
    <source>
        <dbReference type="Pfam" id="PF21694"/>
    </source>
</evidence>
<dbReference type="Proteomes" id="UP000178107">
    <property type="component" value="Unassembled WGS sequence"/>
</dbReference>
<accession>A0A1G2T093</accession>
<proteinExistence type="predicted"/>
<dbReference type="SUPFAM" id="SSF48019">
    <property type="entry name" value="post-AAA+ oligomerization domain-like"/>
    <property type="match status" value="1"/>
</dbReference>
<evidence type="ECO:0000313" key="3">
    <source>
        <dbReference type="Proteomes" id="UP000178107"/>
    </source>
</evidence>
<name>A0A1G2T093_9BACT</name>
<dbReference type="GO" id="GO:0003677">
    <property type="term" value="F:DNA binding"/>
    <property type="evidence" value="ECO:0007669"/>
    <property type="project" value="InterPro"/>
</dbReference>
<comment type="caution">
    <text evidence="2">The sequence shown here is derived from an EMBL/GenBank/DDBJ whole genome shotgun (WGS) entry which is preliminary data.</text>
</comment>
<feature type="domain" description="DNA polymerase III delta subunit-like C-terminal" evidence="1">
    <location>
        <begin position="38"/>
        <end position="146"/>
    </location>
</feature>
<reference evidence="2 3" key="1">
    <citation type="journal article" date="2016" name="Nat. Commun.">
        <title>Thousands of microbial genomes shed light on interconnected biogeochemical processes in an aquifer system.</title>
        <authorList>
            <person name="Anantharaman K."/>
            <person name="Brown C.T."/>
            <person name="Hug L.A."/>
            <person name="Sharon I."/>
            <person name="Castelle C.J."/>
            <person name="Probst A.J."/>
            <person name="Thomas B.C."/>
            <person name="Singh A."/>
            <person name="Wilkins M.J."/>
            <person name="Karaoz U."/>
            <person name="Brodie E.L."/>
            <person name="Williams K.H."/>
            <person name="Hubbard S.S."/>
            <person name="Banfield J.F."/>
        </authorList>
    </citation>
    <scope>NUCLEOTIDE SEQUENCE [LARGE SCALE GENOMIC DNA]</scope>
</reference>
<organism evidence="2 3">
    <name type="scientific">Candidatus Zambryskibacteria bacterium RIFCSPHIGHO2_01_FULL_46_25</name>
    <dbReference type="NCBI Taxonomy" id="1802738"/>
    <lineage>
        <taxon>Bacteria</taxon>
        <taxon>Candidatus Zambryskiibacteriota</taxon>
    </lineage>
</organism>
<dbReference type="GO" id="GO:0006260">
    <property type="term" value="P:DNA replication"/>
    <property type="evidence" value="ECO:0007669"/>
    <property type="project" value="InterPro"/>
</dbReference>
<sequence length="148" mass="16920">MKNLFGETVASEDLFGGERQGLKDDSQGLALKSRGEFNIFALTDAIGRRNKREAWVIYRKALASGMVAEEVFYKVFWQVKTMLLASRTKTAEEAEMKPYPYSKAKSFIKNFKPGELELLSENLVKGYHRVRRGEEETETFIEKTLLGL</sequence>
<dbReference type="AlphaFoldDB" id="A0A1G2T093"/>
<protein>
    <recommendedName>
        <fullName evidence="1">DNA polymerase III delta subunit-like C-terminal domain-containing protein</fullName>
    </recommendedName>
</protein>
<dbReference type="InterPro" id="IPR048466">
    <property type="entry name" value="DNA_pol3_delta-like_C"/>
</dbReference>
<dbReference type="Pfam" id="PF21694">
    <property type="entry name" value="DNA_pol3_delta_C"/>
    <property type="match status" value="1"/>
</dbReference>
<dbReference type="InterPro" id="IPR008921">
    <property type="entry name" value="DNA_pol3_clamp-load_cplx_C"/>
</dbReference>
<evidence type="ECO:0000313" key="2">
    <source>
        <dbReference type="EMBL" id="OHA90031.1"/>
    </source>
</evidence>